<feature type="transmembrane region" description="Helical" evidence="1">
    <location>
        <begin position="6"/>
        <end position="23"/>
    </location>
</feature>
<keyword evidence="1" id="KW-0812">Transmembrane</keyword>
<feature type="non-terminal residue" evidence="2">
    <location>
        <position position="1"/>
    </location>
</feature>
<reference evidence="2" key="1">
    <citation type="submission" date="2018-05" db="EMBL/GenBank/DDBJ databases">
        <authorList>
            <person name="Lanie J.A."/>
            <person name="Ng W.-L."/>
            <person name="Kazmierczak K.M."/>
            <person name="Andrzejewski T.M."/>
            <person name="Davidsen T.M."/>
            <person name="Wayne K.J."/>
            <person name="Tettelin H."/>
            <person name="Glass J.I."/>
            <person name="Rusch D."/>
            <person name="Podicherti R."/>
            <person name="Tsui H.-C.T."/>
            <person name="Winkler M.E."/>
        </authorList>
    </citation>
    <scope>NUCLEOTIDE SEQUENCE</scope>
</reference>
<accession>A0A381ZA86</accession>
<keyword evidence="1" id="KW-1133">Transmembrane helix</keyword>
<protein>
    <submittedName>
        <fullName evidence="2">Uncharacterized protein</fullName>
    </submittedName>
</protein>
<keyword evidence="1" id="KW-0472">Membrane</keyword>
<sequence length="24" mass="2656">KQFIPFFEKGIGIVLIIIALGLIL</sequence>
<dbReference type="AlphaFoldDB" id="A0A381ZA86"/>
<evidence type="ECO:0000256" key="1">
    <source>
        <dbReference type="SAM" id="Phobius"/>
    </source>
</evidence>
<evidence type="ECO:0000313" key="2">
    <source>
        <dbReference type="EMBL" id="SVA85861.1"/>
    </source>
</evidence>
<dbReference type="EMBL" id="UINC01020447">
    <property type="protein sequence ID" value="SVA85861.1"/>
    <property type="molecule type" value="Genomic_DNA"/>
</dbReference>
<proteinExistence type="predicted"/>
<name>A0A381ZA86_9ZZZZ</name>
<gene>
    <name evidence="2" type="ORF">METZ01_LOCUS138715</name>
</gene>
<organism evidence="2">
    <name type="scientific">marine metagenome</name>
    <dbReference type="NCBI Taxonomy" id="408172"/>
    <lineage>
        <taxon>unclassified sequences</taxon>
        <taxon>metagenomes</taxon>
        <taxon>ecological metagenomes</taxon>
    </lineage>
</organism>